<dbReference type="Proteomes" id="UP000245125">
    <property type="component" value="Unassembled WGS sequence"/>
</dbReference>
<reference evidence="2" key="1">
    <citation type="submission" date="2018-03" db="EMBL/GenBank/DDBJ databases">
        <authorList>
            <person name="Zecchin S."/>
        </authorList>
    </citation>
    <scope>NUCLEOTIDE SEQUENCE [LARGE SCALE GENOMIC DNA]</scope>
</reference>
<dbReference type="AlphaFoldDB" id="A0A2U3QH77"/>
<dbReference type="InterPro" id="IPR036610">
    <property type="entry name" value="PEBP-like_sf"/>
</dbReference>
<dbReference type="Pfam" id="PF01161">
    <property type="entry name" value="PBP"/>
    <property type="match status" value="1"/>
</dbReference>
<evidence type="ECO:0000313" key="2">
    <source>
        <dbReference type="Proteomes" id="UP000245125"/>
    </source>
</evidence>
<accession>A0A2U3QH77</accession>
<dbReference type="PANTHER" id="PTHR30289:SF1">
    <property type="entry name" value="PEBP (PHOSPHATIDYLETHANOLAMINE-BINDING PROTEIN) FAMILY PROTEIN"/>
    <property type="match status" value="1"/>
</dbReference>
<proteinExistence type="predicted"/>
<dbReference type="PANTHER" id="PTHR30289">
    <property type="entry name" value="UNCHARACTERIZED PROTEIN YBCL-RELATED"/>
    <property type="match status" value="1"/>
</dbReference>
<dbReference type="OrthoDB" id="9797506at2"/>
<organism evidence="1 2">
    <name type="scientific">Candidatus Sulfobium mesophilum</name>
    <dbReference type="NCBI Taxonomy" id="2016548"/>
    <lineage>
        <taxon>Bacteria</taxon>
        <taxon>Pseudomonadati</taxon>
        <taxon>Nitrospirota</taxon>
        <taxon>Nitrospiria</taxon>
        <taxon>Nitrospirales</taxon>
        <taxon>Nitrospiraceae</taxon>
        <taxon>Candidatus Sulfobium</taxon>
    </lineage>
</organism>
<dbReference type="SUPFAM" id="SSF49777">
    <property type="entry name" value="PEBP-like"/>
    <property type="match status" value="1"/>
</dbReference>
<dbReference type="InterPro" id="IPR005247">
    <property type="entry name" value="YbhB_YbcL/LppC-like"/>
</dbReference>
<dbReference type="CDD" id="cd00865">
    <property type="entry name" value="PEBP_bact_arch"/>
    <property type="match status" value="1"/>
</dbReference>
<name>A0A2U3QH77_9BACT</name>
<dbReference type="NCBIfam" id="TIGR00481">
    <property type="entry name" value="YbhB/YbcL family Raf kinase inhibitor-like protein"/>
    <property type="match status" value="1"/>
</dbReference>
<evidence type="ECO:0008006" key="3">
    <source>
        <dbReference type="Google" id="ProtNLM"/>
    </source>
</evidence>
<sequence>MELKATRIVPVVMLLAASLFLYKFTASGKEAKMTEALRISSSAFENNGSIPAKFTCDGRDINPPLAIAGVPAGAKSLALIVDDPDAPGGMWVHWVVWNIDPKVTEIVENSVPKGAAQGMNDFRKHDYGGPCPPSGTHRYFFKLYALGTQLSLGANAGKKDLEKAMQGHIISQAQIIGTYKRK</sequence>
<dbReference type="Gene3D" id="3.90.280.10">
    <property type="entry name" value="PEBP-like"/>
    <property type="match status" value="1"/>
</dbReference>
<dbReference type="EMBL" id="OUUY01000077">
    <property type="protein sequence ID" value="SPQ00748.1"/>
    <property type="molecule type" value="Genomic_DNA"/>
</dbReference>
<evidence type="ECO:0000313" key="1">
    <source>
        <dbReference type="EMBL" id="SPQ00748.1"/>
    </source>
</evidence>
<protein>
    <recommendedName>
        <fullName evidence="3">YbhB/YbcL family Raf kinase inhibitor-like protein</fullName>
    </recommendedName>
</protein>
<gene>
    <name evidence="1" type="ORF">NBG4_310021</name>
</gene>
<dbReference type="InterPro" id="IPR008914">
    <property type="entry name" value="PEBP"/>
</dbReference>
<keyword evidence="2" id="KW-1185">Reference proteome</keyword>